<feature type="domain" description="TLC" evidence="7">
    <location>
        <begin position="1"/>
        <end position="81"/>
    </location>
</feature>
<comment type="subcellular location">
    <subcellularLocation>
        <location evidence="1">Membrane</location>
        <topology evidence="1">Multi-pass membrane protein</topology>
    </subcellularLocation>
</comment>
<proteinExistence type="predicted"/>
<dbReference type="InParanoid" id="H0EFD7"/>
<feature type="signal peptide" evidence="6">
    <location>
        <begin position="1"/>
        <end position="19"/>
    </location>
</feature>
<evidence type="ECO:0000256" key="5">
    <source>
        <dbReference type="SAM" id="Phobius"/>
    </source>
</evidence>
<evidence type="ECO:0000256" key="4">
    <source>
        <dbReference type="ARBA" id="ARBA00023136"/>
    </source>
</evidence>
<name>H0EFD7_GLAL7</name>
<keyword evidence="2 5" id="KW-0812">Transmembrane</keyword>
<dbReference type="Pfam" id="PF03798">
    <property type="entry name" value="TRAM_LAG1_CLN8"/>
    <property type="match status" value="1"/>
</dbReference>
<keyword evidence="6" id="KW-0732">Signal</keyword>
<keyword evidence="3 5" id="KW-1133">Transmembrane helix</keyword>
<reference evidence="8 9" key="1">
    <citation type="journal article" date="2012" name="Eukaryot. Cell">
        <title>Genome sequence of the fungus Glarea lozoyensis: the first genome sequence of a species from the Helotiaceae family.</title>
        <authorList>
            <person name="Youssar L."/>
            <person name="Gruening B.A."/>
            <person name="Erxleben A."/>
            <person name="Guenther S."/>
            <person name="Huettel W."/>
        </authorList>
    </citation>
    <scope>NUCLEOTIDE SEQUENCE [LARGE SCALE GENOMIC DNA]</scope>
    <source>
        <strain evidence="9">ATCC 74030 / MF5533</strain>
    </source>
</reference>
<sequence>MVQSVTICVLALWVTAVDEERRTMNHEERMWGYTGAAGMVQALATGYFLFDLAVMVRYLDVFGVGMLTHASSCLVTYTLGFPSYTTELLLSQSFSVAASFGHQHGYDALRK</sequence>
<dbReference type="Proteomes" id="UP000005446">
    <property type="component" value="Unassembled WGS sequence"/>
</dbReference>
<evidence type="ECO:0000256" key="2">
    <source>
        <dbReference type="ARBA" id="ARBA00022692"/>
    </source>
</evidence>
<evidence type="ECO:0000313" key="8">
    <source>
        <dbReference type="EMBL" id="EHL02695.1"/>
    </source>
</evidence>
<keyword evidence="9" id="KW-1185">Reference proteome</keyword>
<gene>
    <name evidence="8" type="ORF">M7I_1210</name>
</gene>
<dbReference type="AlphaFoldDB" id="H0EFD7"/>
<dbReference type="GO" id="GO:0016020">
    <property type="term" value="C:membrane"/>
    <property type="evidence" value="ECO:0007669"/>
    <property type="project" value="UniProtKB-SubCell"/>
</dbReference>
<dbReference type="EMBL" id="AGUE01000020">
    <property type="protein sequence ID" value="EHL02695.1"/>
    <property type="molecule type" value="Genomic_DNA"/>
</dbReference>
<dbReference type="HOGENOM" id="CLU_2158682_0_0_1"/>
<comment type="caution">
    <text evidence="8">The sequence shown here is derived from an EMBL/GenBank/DDBJ whole genome shotgun (WGS) entry which is preliminary data.</text>
</comment>
<feature type="transmembrane region" description="Helical" evidence="5">
    <location>
        <begin position="32"/>
        <end position="50"/>
    </location>
</feature>
<evidence type="ECO:0000256" key="3">
    <source>
        <dbReference type="ARBA" id="ARBA00022989"/>
    </source>
</evidence>
<dbReference type="OrthoDB" id="10266980at2759"/>
<dbReference type="InterPro" id="IPR006634">
    <property type="entry name" value="TLC-dom"/>
</dbReference>
<feature type="chain" id="PRO_5003531823" evidence="6">
    <location>
        <begin position="20"/>
        <end position="111"/>
    </location>
</feature>
<evidence type="ECO:0000259" key="7">
    <source>
        <dbReference type="Pfam" id="PF03798"/>
    </source>
</evidence>
<evidence type="ECO:0000313" key="9">
    <source>
        <dbReference type="Proteomes" id="UP000005446"/>
    </source>
</evidence>
<evidence type="ECO:0000256" key="6">
    <source>
        <dbReference type="SAM" id="SignalP"/>
    </source>
</evidence>
<protein>
    <submittedName>
        <fullName evidence="8">Putative Uncharacterized TLC domain-containing protein C17A2.02c</fullName>
    </submittedName>
</protein>
<keyword evidence="4 5" id="KW-0472">Membrane</keyword>
<accession>H0EFD7</accession>
<evidence type="ECO:0000256" key="1">
    <source>
        <dbReference type="ARBA" id="ARBA00004141"/>
    </source>
</evidence>
<organism evidence="8 9">
    <name type="scientific">Glarea lozoyensis (strain ATCC 74030 / MF5533)</name>
    <dbReference type="NCBI Taxonomy" id="1104152"/>
    <lineage>
        <taxon>Eukaryota</taxon>
        <taxon>Fungi</taxon>
        <taxon>Dikarya</taxon>
        <taxon>Ascomycota</taxon>
        <taxon>Pezizomycotina</taxon>
        <taxon>Leotiomycetes</taxon>
        <taxon>Helotiales</taxon>
        <taxon>Helotiaceae</taxon>
        <taxon>Glarea</taxon>
    </lineage>
</organism>